<name>A0ABY0ISV2_9RHOO</name>
<evidence type="ECO:0000313" key="1">
    <source>
        <dbReference type="EMBL" id="RZT90172.1"/>
    </source>
</evidence>
<dbReference type="Proteomes" id="UP000292136">
    <property type="component" value="Unassembled WGS sequence"/>
</dbReference>
<reference evidence="1 2" key="1">
    <citation type="submission" date="2019-02" db="EMBL/GenBank/DDBJ databases">
        <title>Genomic Encyclopedia of Type Strains, Phase IV (KMG-IV): sequencing the most valuable type-strain genomes for metagenomic binning, comparative biology and taxonomic classification.</title>
        <authorList>
            <person name="Goeker M."/>
        </authorList>
    </citation>
    <scope>NUCLEOTIDE SEQUENCE [LARGE SCALE GENOMIC DNA]</scope>
    <source>
        <strain evidence="1 2">DSM 21223</strain>
    </source>
</reference>
<protein>
    <submittedName>
        <fullName evidence="1">Zinc-or iron-chelating protein</fullName>
    </submittedName>
</protein>
<sequence length="96" mass="10749">MSAVAAEENVTCATCRACCCKLEVMLLGGDDEVPEALTRQDPWGGWIMHRLEDGWCAALDRRTMLCTIYEQRPFICRDYQAGDYDCLEQRAAGLPA</sequence>
<organism evidence="1 2">
    <name type="scientific">Azospira oryzae</name>
    <dbReference type="NCBI Taxonomy" id="146939"/>
    <lineage>
        <taxon>Bacteria</taxon>
        <taxon>Pseudomonadati</taxon>
        <taxon>Pseudomonadota</taxon>
        <taxon>Betaproteobacteria</taxon>
        <taxon>Rhodocyclales</taxon>
        <taxon>Rhodocyclaceae</taxon>
        <taxon>Azospira</taxon>
    </lineage>
</organism>
<dbReference type="RefSeq" id="WP_014237986.1">
    <property type="nucleotide sequence ID" value="NZ_SHKM01000001.1"/>
</dbReference>
<keyword evidence="2" id="KW-1185">Reference proteome</keyword>
<accession>A0ABY0ISV2</accession>
<proteinExistence type="predicted"/>
<gene>
    <name evidence="1" type="ORF">EV678_0983</name>
</gene>
<dbReference type="Pfam" id="PF03692">
    <property type="entry name" value="CxxCxxCC"/>
    <property type="match status" value="1"/>
</dbReference>
<dbReference type="InterPro" id="IPR005358">
    <property type="entry name" value="Puta_zinc/iron-chelating_dom"/>
</dbReference>
<evidence type="ECO:0000313" key="2">
    <source>
        <dbReference type="Proteomes" id="UP000292136"/>
    </source>
</evidence>
<comment type="caution">
    <text evidence="1">The sequence shown here is derived from an EMBL/GenBank/DDBJ whole genome shotgun (WGS) entry which is preliminary data.</text>
</comment>
<dbReference type="EMBL" id="SHKM01000001">
    <property type="protein sequence ID" value="RZT90172.1"/>
    <property type="molecule type" value="Genomic_DNA"/>
</dbReference>